<dbReference type="PRINTS" id="PR00039">
    <property type="entry name" value="HTHLYSR"/>
</dbReference>
<dbReference type="Pfam" id="PF00126">
    <property type="entry name" value="HTH_1"/>
    <property type="match status" value="1"/>
</dbReference>
<dbReference type="InterPro" id="IPR036388">
    <property type="entry name" value="WH-like_DNA-bd_sf"/>
</dbReference>
<comment type="similarity">
    <text evidence="1">Belongs to the LysR transcriptional regulatory family.</text>
</comment>
<dbReference type="InterPro" id="IPR058163">
    <property type="entry name" value="LysR-type_TF_proteobact-type"/>
</dbReference>
<name>A0ABM8XD77_9BURK</name>
<evidence type="ECO:0000259" key="5">
    <source>
        <dbReference type="PROSITE" id="PS50931"/>
    </source>
</evidence>
<accession>A0ABM8XD77</accession>
<keyword evidence="3" id="KW-0238">DNA-binding</keyword>
<dbReference type="EMBL" id="CAJZAH010000003">
    <property type="protein sequence ID" value="CAG9177867.1"/>
    <property type="molecule type" value="Genomic_DNA"/>
</dbReference>
<dbReference type="CDD" id="cd08422">
    <property type="entry name" value="PBP2_CrgA_like"/>
    <property type="match status" value="1"/>
</dbReference>
<dbReference type="Proteomes" id="UP000721236">
    <property type="component" value="Unassembled WGS sequence"/>
</dbReference>
<keyword evidence="7" id="KW-1185">Reference proteome</keyword>
<dbReference type="SUPFAM" id="SSF53850">
    <property type="entry name" value="Periplasmic binding protein-like II"/>
    <property type="match status" value="1"/>
</dbReference>
<dbReference type="SUPFAM" id="SSF46785">
    <property type="entry name" value="Winged helix' DNA-binding domain"/>
    <property type="match status" value="1"/>
</dbReference>
<dbReference type="PANTHER" id="PTHR30537">
    <property type="entry name" value="HTH-TYPE TRANSCRIPTIONAL REGULATOR"/>
    <property type="match status" value="1"/>
</dbReference>
<protein>
    <submittedName>
        <fullName evidence="6">HTH-type transcriptional regulator DmlR</fullName>
    </submittedName>
</protein>
<dbReference type="PROSITE" id="PS50931">
    <property type="entry name" value="HTH_LYSR"/>
    <property type="match status" value="1"/>
</dbReference>
<dbReference type="Gene3D" id="1.10.10.10">
    <property type="entry name" value="Winged helix-like DNA-binding domain superfamily/Winged helix DNA-binding domain"/>
    <property type="match status" value="1"/>
</dbReference>
<dbReference type="Pfam" id="PF03466">
    <property type="entry name" value="LysR_substrate"/>
    <property type="match status" value="1"/>
</dbReference>
<sequence length="308" mass="33529">MDNLRAMRIFVRAVELGSLSAVAREMGTTQPTISKAVAALERDLGVRLLERTTTSLTPTPQGRRFHVRAKGVLEEYGEAVADARGQTGMPTGLLRVNAPVALGQFRLNALMLEFLARYPDIEVELILNDRFVDLVEEGVDVALRLGGTLPPDGIARGIAVSPRLLVASPGYLRGRPAIRRPDDLHRHETIRFAWLASGDAMTLEGPGGSVTVTTHGRYRVNNALAIRESLASGAGVGLAPAWLVDDLMASGDLVAVLPKWRAPMQQAHLLYPSRRYQSLRARLLIQFLAERIPALAGFQPWPPERAGA</sequence>
<dbReference type="InterPro" id="IPR036390">
    <property type="entry name" value="WH_DNA-bd_sf"/>
</dbReference>
<dbReference type="Gene3D" id="3.40.190.290">
    <property type="match status" value="1"/>
</dbReference>
<comment type="caution">
    <text evidence="6">The sequence shown here is derived from an EMBL/GenBank/DDBJ whole genome shotgun (WGS) entry which is preliminary data.</text>
</comment>
<evidence type="ECO:0000256" key="3">
    <source>
        <dbReference type="ARBA" id="ARBA00023125"/>
    </source>
</evidence>
<evidence type="ECO:0000256" key="1">
    <source>
        <dbReference type="ARBA" id="ARBA00009437"/>
    </source>
</evidence>
<evidence type="ECO:0000256" key="2">
    <source>
        <dbReference type="ARBA" id="ARBA00023015"/>
    </source>
</evidence>
<dbReference type="PANTHER" id="PTHR30537:SF80">
    <property type="entry name" value="TRANSCRIPTIONAL REGULATOR"/>
    <property type="match status" value="1"/>
</dbReference>
<keyword evidence="4" id="KW-0804">Transcription</keyword>
<organism evidence="6 7">
    <name type="scientific">Cupriavidus respiraculi</name>
    <dbReference type="NCBI Taxonomy" id="195930"/>
    <lineage>
        <taxon>Bacteria</taxon>
        <taxon>Pseudomonadati</taxon>
        <taxon>Pseudomonadota</taxon>
        <taxon>Betaproteobacteria</taxon>
        <taxon>Burkholderiales</taxon>
        <taxon>Burkholderiaceae</taxon>
        <taxon>Cupriavidus</taxon>
    </lineage>
</organism>
<reference evidence="6 7" key="1">
    <citation type="submission" date="2021-08" db="EMBL/GenBank/DDBJ databases">
        <authorList>
            <person name="Peeters C."/>
        </authorList>
    </citation>
    <scope>NUCLEOTIDE SEQUENCE [LARGE SCALE GENOMIC DNA]</scope>
    <source>
        <strain evidence="6 7">LMG 21510</strain>
    </source>
</reference>
<evidence type="ECO:0000256" key="4">
    <source>
        <dbReference type="ARBA" id="ARBA00023163"/>
    </source>
</evidence>
<dbReference type="RefSeq" id="WP_224042936.1">
    <property type="nucleotide sequence ID" value="NZ_CAJZAH010000003.1"/>
</dbReference>
<dbReference type="InterPro" id="IPR000847">
    <property type="entry name" value="LysR_HTH_N"/>
</dbReference>
<keyword evidence="2" id="KW-0805">Transcription regulation</keyword>
<dbReference type="InterPro" id="IPR005119">
    <property type="entry name" value="LysR_subst-bd"/>
</dbReference>
<feature type="domain" description="HTH lysR-type" evidence="5">
    <location>
        <begin position="1"/>
        <end position="59"/>
    </location>
</feature>
<proteinExistence type="inferred from homology"/>
<evidence type="ECO:0000313" key="6">
    <source>
        <dbReference type="EMBL" id="CAG9177867.1"/>
    </source>
</evidence>
<gene>
    <name evidence="6" type="primary">dmlR_21</name>
    <name evidence="6" type="ORF">LMG21510_03419</name>
</gene>
<evidence type="ECO:0000313" key="7">
    <source>
        <dbReference type="Proteomes" id="UP000721236"/>
    </source>
</evidence>